<dbReference type="InterPro" id="IPR055072">
    <property type="entry name" value="Ferlin_DSRM"/>
</dbReference>
<dbReference type="PANTHER" id="PTHR12546">
    <property type="entry name" value="FER-1-LIKE"/>
    <property type="match status" value="1"/>
</dbReference>
<evidence type="ECO:0000256" key="6">
    <source>
        <dbReference type="ARBA" id="ARBA00022723"/>
    </source>
</evidence>
<dbReference type="Gene3D" id="2.60.40.150">
    <property type="entry name" value="C2 domain"/>
    <property type="match status" value="6"/>
</dbReference>
<protein>
    <submittedName>
        <fullName evidence="13">(raccoon dog) hypothetical protein</fullName>
    </submittedName>
</protein>
<evidence type="ECO:0000256" key="1">
    <source>
        <dbReference type="ARBA" id="ARBA00004167"/>
    </source>
</evidence>
<dbReference type="SMART" id="SM01200">
    <property type="entry name" value="FerA"/>
    <property type="match status" value="1"/>
</dbReference>
<keyword evidence="10 11" id="KW-0472">Membrane</keyword>
<keyword evidence="6" id="KW-0479">Metal-binding</keyword>
<proteinExistence type="inferred from homology"/>
<feature type="domain" description="C2" evidence="12">
    <location>
        <begin position="1705"/>
        <end position="1851"/>
    </location>
</feature>
<keyword evidence="9 11" id="KW-1133">Transmembrane helix</keyword>
<evidence type="ECO:0000256" key="7">
    <source>
        <dbReference type="ARBA" id="ARBA00022737"/>
    </source>
</evidence>
<keyword evidence="8" id="KW-0106">Calcium</keyword>
<dbReference type="InterPro" id="IPR037723">
    <property type="entry name" value="C2D_Ferlin"/>
</dbReference>
<evidence type="ECO:0000256" key="5">
    <source>
        <dbReference type="ARBA" id="ARBA00022692"/>
    </source>
</evidence>
<dbReference type="Pfam" id="PF08150">
    <property type="entry name" value="FerB"/>
    <property type="match status" value="1"/>
</dbReference>
<evidence type="ECO:0000256" key="4">
    <source>
        <dbReference type="ARBA" id="ARBA00022475"/>
    </source>
</evidence>
<dbReference type="SMART" id="SM01202">
    <property type="entry name" value="FerI"/>
    <property type="match status" value="1"/>
</dbReference>
<dbReference type="SMART" id="SM01201">
    <property type="entry name" value="FerB"/>
    <property type="match status" value="1"/>
</dbReference>
<dbReference type="GO" id="GO:0005886">
    <property type="term" value="C:plasma membrane"/>
    <property type="evidence" value="ECO:0007669"/>
    <property type="project" value="UniProtKB-SubCell"/>
</dbReference>
<name>A0A811YJ32_NYCPR</name>
<evidence type="ECO:0000256" key="9">
    <source>
        <dbReference type="ARBA" id="ARBA00022989"/>
    </source>
</evidence>
<dbReference type="InterPro" id="IPR006614">
    <property type="entry name" value="Peroxin/Ferlin"/>
</dbReference>
<feature type="domain" description="C2" evidence="12">
    <location>
        <begin position="1062"/>
        <end position="1191"/>
    </location>
</feature>
<keyword evidence="5 11" id="KW-0812">Transmembrane</keyword>
<feature type="domain" description="C2" evidence="12">
    <location>
        <begin position="1"/>
        <end position="99"/>
    </location>
</feature>
<dbReference type="Pfam" id="PF00168">
    <property type="entry name" value="C2"/>
    <property type="match status" value="7"/>
</dbReference>
<dbReference type="CDD" id="cd08374">
    <property type="entry name" value="C2F_Ferlin"/>
    <property type="match status" value="1"/>
</dbReference>
<dbReference type="InterPro" id="IPR037721">
    <property type="entry name" value="Ferlin"/>
</dbReference>
<dbReference type="GO" id="GO:0061025">
    <property type="term" value="P:membrane fusion"/>
    <property type="evidence" value="ECO:0007669"/>
    <property type="project" value="TreeGrafter"/>
</dbReference>
<dbReference type="PROSITE" id="PS50004">
    <property type="entry name" value="C2"/>
    <property type="match status" value="7"/>
</dbReference>
<evidence type="ECO:0000259" key="12">
    <source>
        <dbReference type="PROSITE" id="PS50004"/>
    </source>
</evidence>
<dbReference type="Pfam" id="PF08165">
    <property type="entry name" value="FerA"/>
    <property type="match status" value="1"/>
</dbReference>
<dbReference type="InterPro" id="IPR012968">
    <property type="entry name" value="FerIin_dom"/>
</dbReference>
<dbReference type="Proteomes" id="UP000645828">
    <property type="component" value="Unassembled WGS sequence"/>
</dbReference>
<feature type="domain" description="C2" evidence="12">
    <location>
        <begin position="1467"/>
        <end position="1587"/>
    </location>
</feature>
<dbReference type="EMBL" id="CAJHUB010000678">
    <property type="protein sequence ID" value="CAD7677356.1"/>
    <property type="molecule type" value="Genomic_DNA"/>
</dbReference>
<dbReference type="Pfam" id="PF08151">
    <property type="entry name" value="FerI"/>
    <property type="match status" value="1"/>
</dbReference>
<dbReference type="InterPro" id="IPR012561">
    <property type="entry name" value="Ferlin_B-domain"/>
</dbReference>
<evidence type="ECO:0000256" key="2">
    <source>
        <dbReference type="ARBA" id="ARBA00004236"/>
    </source>
</evidence>
<evidence type="ECO:0000256" key="10">
    <source>
        <dbReference type="ARBA" id="ARBA00023136"/>
    </source>
</evidence>
<dbReference type="SUPFAM" id="SSF49562">
    <property type="entry name" value="C2 domain (Calcium/lipid-binding domain, CaLB)"/>
    <property type="match status" value="7"/>
</dbReference>
<feature type="transmembrane region" description="Helical" evidence="11">
    <location>
        <begin position="1959"/>
        <end position="1977"/>
    </location>
</feature>
<organism evidence="13 14">
    <name type="scientific">Nyctereutes procyonoides</name>
    <name type="common">Raccoon dog</name>
    <name type="synonym">Canis procyonoides</name>
    <dbReference type="NCBI Taxonomy" id="34880"/>
    <lineage>
        <taxon>Eukaryota</taxon>
        <taxon>Metazoa</taxon>
        <taxon>Chordata</taxon>
        <taxon>Craniata</taxon>
        <taxon>Vertebrata</taxon>
        <taxon>Euteleostomi</taxon>
        <taxon>Mammalia</taxon>
        <taxon>Eutheria</taxon>
        <taxon>Laurasiatheria</taxon>
        <taxon>Carnivora</taxon>
        <taxon>Caniformia</taxon>
        <taxon>Canidae</taxon>
        <taxon>Nyctereutes</taxon>
    </lineage>
</organism>
<dbReference type="GO" id="GO:0046872">
    <property type="term" value="F:metal ion binding"/>
    <property type="evidence" value="ECO:0007669"/>
    <property type="project" value="UniProtKB-KW"/>
</dbReference>
<dbReference type="InterPro" id="IPR012560">
    <property type="entry name" value="Ferlin_A-domain"/>
</dbReference>
<evidence type="ECO:0000256" key="3">
    <source>
        <dbReference type="ARBA" id="ARBA00007561"/>
    </source>
</evidence>
<dbReference type="Pfam" id="PF22901">
    <property type="entry name" value="dsrm_Ferlin"/>
    <property type="match status" value="1"/>
</dbReference>
<evidence type="ECO:0000256" key="11">
    <source>
        <dbReference type="SAM" id="Phobius"/>
    </source>
</evidence>
<dbReference type="PANTHER" id="PTHR12546:SF34">
    <property type="entry name" value="FER-1-LIKE PROTEIN 5"/>
    <property type="match status" value="1"/>
</dbReference>
<dbReference type="SMART" id="SM00694">
    <property type="entry name" value="DysFC"/>
    <property type="match status" value="2"/>
</dbReference>
<dbReference type="CDD" id="cd04037">
    <property type="entry name" value="C2E_Ferlin"/>
    <property type="match status" value="1"/>
</dbReference>
<comment type="similarity">
    <text evidence="3">Belongs to the ferlin family.</text>
</comment>
<comment type="caution">
    <text evidence="13">The sequence shown here is derived from an EMBL/GenBank/DDBJ whole genome shotgun (WGS) entry which is preliminary data.</text>
</comment>
<feature type="domain" description="C2" evidence="12">
    <location>
        <begin position="1229"/>
        <end position="1347"/>
    </location>
</feature>
<dbReference type="InterPro" id="IPR035892">
    <property type="entry name" value="C2_domain_sf"/>
</dbReference>
<keyword evidence="14" id="KW-1185">Reference proteome</keyword>
<accession>A0A811YJ32</accession>
<dbReference type="GO" id="GO:0007009">
    <property type="term" value="P:plasma membrane organization"/>
    <property type="evidence" value="ECO:0007669"/>
    <property type="project" value="TreeGrafter"/>
</dbReference>
<keyword evidence="7" id="KW-0677">Repeat</keyword>
<dbReference type="CDD" id="cd04017">
    <property type="entry name" value="C2D_Ferlin"/>
    <property type="match status" value="1"/>
</dbReference>
<dbReference type="SMART" id="SM00693">
    <property type="entry name" value="DysFN"/>
    <property type="match status" value="2"/>
</dbReference>
<gene>
    <name evidence="13" type="ORF">NYPRO_LOCUS10154</name>
</gene>
<dbReference type="InterPro" id="IPR000008">
    <property type="entry name" value="C2_dom"/>
</dbReference>
<dbReference type="SMART" id="SM00239">
    <property type="entry name" value="C2"/>
    <property type="match status" value="6"/>
</dbReference>
<feature type="domain" description="C2" evidence="12">
    <location>
        <begin position="308"/>
        <end position="425"/>
    </location>
</feature>
<dbReference type="Pfam" id="PF16165">
    <property type="entry name" value="Ferlin_C"/>
    <property type="match status" value="1"/>
</dbReference>
<reference evidence="13" key="1">
    <citation type="submission" date="2020-12" db="EMBL/GenBank/DDBJ databases">
        <authorList>
            <consortium name="Molecular Ecology Group"/>
        </authorList>
    </citation>
    <scope>NUCLEOTIDE SEQUENCE</scope>
    <source>
        <strain evidence="13">TBG_1078</strain>
    </source>
</reference>
<comment type="subcellular location">
    <subcellularLocation>
        <location evidence="2">Cell membrane</location>
    </subcellularLocation>
    <subcellularLocation>
        <location evidence="1">Membrane</location>
        <topology evidence="1">Single-pass membrane protein</topology>
    </subcellularLocation>
</comment>
<dbReference type="InterPro" id="IPR037720">
    <property type="entry name" value="C2B_Ferlin"/>
</dbReference>
<sequence>MLQLVVESAKINPPLSPPPRPCMSAYFRDVKKRTHEVEGNNPTWNETLIWHLWDRPLQNDSFLQIILRDLGSIKKDRFIGLATVMLQPLVKKPSEVLFVKDLTLLNHLMMSTDCTVTLQVALMRNQDIEKIGDGDLLGLSTRETARQKLMVPSYAMPVALSTKPQHFQVRVKVFEGRQLMGNNIKPVVKVVIGGYQHNTRIKMGNNPFFNEIFFQNFHEVPAKFFDETILIQVMNSTLMRFNAEIGRFQTDIGFIYHSPGHTLMRKWLGLCQPNEPNNGVRGYLKVTICVLGVGDQALVDQKPPYAADDTTTKIFKSTVVPINMAYLQFFIYCAEDLHLKKQHLVSPMLEVELIGEKLKTNVLSQTENPIWNQILTFQIQLPCLSSYIKFRILDCPKNSCRDEIGTVSLFLNQISSTGAEIEGPYSGFLPSFGPSFLILHGGKKAPFRIQEEGTNISSSVKDGLAYRGRVFLELFTHVASHQEFKRDLSSQVTSVERHQNRNKYGLCVIFLSCTMMPDFKDLIQFEVSIGHYGNKMDLSYKPLVSTTQCSPVIYDGNIYHYVPWYNSKPVVAVTSFWEDSSFRMNCLNLLYFTRDRLKANLDTLKSIRNPRDPALLPQWEKLLKELVEDCKHPLPCMTDKPKATDLDKKRWQLRSRLLQELAQKAKQVKPRNMVATVEDWLYRLNAVLPEPQMTLPDVMIWLMSKEQRVAYAQVPAHSILFSPTGALHSGRFCGKIQTLLLQYPEGEGQKDTLPAHLRVCMWLGNVTDSKDLQLLRQGKVVVYAETYENQAKYKDQWGQQGLYRCPNFSDVMGHKALPKEDFHVPQGWHWQGKWTVEPQRRLLLNIDINKSQVLEEVYENQWRDTAGTWVPAAIPNTDVNGDPVEARENVKCPQGWHVKENWVVELNHAVDDEGWEYGVGMEPSGLPRVWNSVEKTYYSCRRRRWVRLRCRNHGKLSLEQETLSFLQLHHPSQAEEEEGWEYGTFGSKFHLNPQPQSRFRRRCWRRRLTLNRDKGIAPIFLLEGSMSLDLKEQARKEENRRLTQGPDKTIRSYWRPAPEDIHPYDLPFIYCIFNRPHYYQLFCYIYQARNIMSNQFQTSQVLFIRLVFLNYSQCTQALRSSAAPTWAQTLIFQHLLLYEDPEDTKASPPLVVLELWQQDSQKKETLWGRSMWSPVVWLDVQNRILPPLRWHPLVKLLGEEECEILVSCELILETESLKERPPILSVPWKNGVYTLPKSIQPTLKKMAVEILTWGLRNMKQVRSPQLLVECSEESLQTEPIRDFQTNPNFTQSVLFLTLFMPMEDVYAPSLTLKVVDNQDFGQQTVVGQANINSLQPYFCDPWADDYVPPQLPMLSVKKYQKLLDYLYEKFWLSPSKTQDEHHHEVDWWSKLFWATGDVKSLQYKYKDYHTLKVYDCELEAVPAFKGLQDFCETFKLYQEEPKLDSPVVGEFKGLFRVYPFPEDPKVPKPPRQFLVWREKEDFPQECLVRVYMVRAINLQPQDSNGLCDPYVILKLGQTKMGNRDKYHPNTLDPIFGIMFELSCIIPLEKDLEIQLYDFDLFSPDDKIGTTVIDLENRLLSGFGARCGLSKSYCQSGPFRWRDQMTPSFLLERHAKQKGLPPPLFSPEEDTVFYNGKNFKLQSFEPTPPTLHYLGPKKERLALYLLHTQGLVPEHVETRTLYSDSQPGIDQGKVQMWVDIFPKKLGPPGPPVNIRPRKPRRYELRCIIWKTAQVDLRRTLTSGISDIYVKGWMVGLEKDMQKTDIHYYSLTGESTFNWRFIFSMDYLAAEHMCVQSQKEYIWSLDPTVTKFPARLIIQIWDNNVFSTDDFLGVLELDLFDMPLPARHASKCSIRMMEADSKWPYFLQYKHFSLFKKKTVTGWWPSQVLDGGKWRMSGKVKMTLEILSEKEALIRPAGRGQSEPNQYPTLHPPLRPNTMFLLRSPITIFCRIFWKRYHFKIIMAIIILFLALMLFNFIYSTPNYLAMSWIKPELRLNAPIKISTNIINQPNLSNAHSPILTSQHLNLNPTIDHELKHLQGPMNHLQDIFPELPAPRD</sequence>
<dbReference type="CDD" id="cd04011">
    <property type="entry name" value="C2B_Ferlin"/>
    <property type="match status" value="1"/>
</dbReference>
<evidence type="ECO:0000313" key="14">
    <source>
        <dbReference type="Proteomes" id="UP000645828"/>
    </source>
</evidence>
<evidence type="ECO:0000313" key="13">
    <source>
        <dbReference type="EMBL" id="CAD7677356.1"/>
    </source>
</evidence>
<evidence type="ECO:0000256" key="8">
    <source>
        <dbReference type="ARBA" id="ARBA00022837"/>
    </source>
</evidence>
<dbReference type="InterPro" id="IPR032362">
    <property type="entry name" value="Ferlin_C"/>
</dbReference>
<feature type="domain" description="C2" evidence="12">
    <location>
        <begin position="152"/>
        <end position="268"/>
    </location>
</feature>
<dbReference type="InterPro" id="IPR037724">
    <property type="entry name" value="C2E_Ferlin"/>
</dbReference>
<keyword evidence="4" id="KW-1003">Cell membrane</keyword>
<dbReference type="InterPro" id="IPR037725">
    <property type="entry name" value="C2F_Ferlin"/>
</dbReference>